<gene>
    <name evidence="2" type="ORF">THIOM_000582</name>
</gene>
<feature type="coiled-coil region" evidence="1">
    <location>
        <begin position="243"/>
        <end position="270"/>
    </location>
</feature>
<keyword evidence="1" id="KW-0175">Coiled coil</keyword>
<keyword evidence="3" id="KW-1185">Reference proteome</keyword>
<proteinExistence type="predicted"/>
<evidence type="ECO:0000256" key="1">
    <source>
        <dbReference type="SAM" id="Coils"/>
    </source>
</evidence>
<organism evidence="2 3">
    <name type="scientific">Candidatus Thiomargarita nelsonii</name>
    <dbReference type="NCBI Taxonomy" id="1003181"/>
    <lineage>
        <taxon>Bacteria</taxon>
        <taxon>Pseudomonadati</taxon>
        <taxon>Pseudomonadota</taxon>
        <taxon>Gammaproteobacteria</taxon>
        <taxon>Thiotrichales</taxon>
        <taxon>Thiotrichaceae</taxon>
        <taxon>Thiomargarita</taxon>
    </lineage>
</organism>
<dbReference type="Proteomes" id="UP000076962">
    <property type="component" value="Unassembled WGS sequence"/>
</dbReference>
<sequence length="390" mass="45326">MDDSYGDKVGKLRQNLAFHLQQPTRDEGTIRNLKWQINQAEKRRASSLCRDLEKRGSEFSLSPEKVQLREYERLAYVIFTVYSEQDVTKCIREEARHHEILDKLEKIRQTIQTENNRLISTIRDEFAKTRKLLTEKFEQLHKDNIVAQTHLQQLLDGVDQLHQDLQVVNNNLRGIRLDVQKVAEYIDKSNQELAKLHDDLTTVQHQLVKLNDDMNRGMTAQQQMLGTVAEKLDDGFKTLHSDLQTAMLQEQTLHQELMQVEQQILQASNETNKTVLRTHQERLQAEARQTRIFIQNTQAIVNSQRNITDAIRSQTRVIYRSTDHLVTENRRTRVEITRLGRNMQRQVKQRGSGCTNICKVAEGVVESVETGLKKGWRVTKCVLSFGFACN</sequence>
<protein>
    <submittedName>
        <fullName evidence="2">Uncharacterized protein</fullName>
    </submittedName>
</protein>
<dbReference type="AlphaFoldDB" id="A0A176S618"/>
<comment type="caution">
    <text evidence="2">The sequence shown here is derived from an EMBL/GenBank/DDBJ whole genome shotgun (WGS) entry which is preliminary data.</text>
</comment>
<accession>A0A176S618</accession>
<name>A0A176S618_9GAMM</name>
<reference evidence="2 3" key="1">
    <citation type="submission" date="2016-05" db="EMBL/GenBank/DDBJ databases">
        <title>Single-cell genome of chain-forming Candidatus Thiomargarita nelsonii and comparison to other large sulfur-oxidizing bacteria.</title>
        <authorList>
            <person name="Winkel M."/>
            <person name="Salman V."/>
            <person name="Woyke T."/>
            <person name="Schulz-Vogt H."/>
            <person name="Richter M."/>
            <person name="Flood B."/>
            <person name="Bailey J."/>
            <person name="Amann R."/>
            <person name="Mussmann M."/>
        </authorList>
    </citation>
    <scope>NUCLEOTIDE SEQUENCE [LARGE SCALE GENOMIC DNA]</scope>
    <source>
        <strain evidence="2 3">THI036</strain>
    </source>
</reference>
<feature type="coiled-coil region" evidence="1">
    <location>
        <begin position="151"/>
        <end position="206"/>
    </location>
</feature>
<dbReference type="EMBL" id="LUTY01000281">
    <property type="protein sequence ID" value="OAD23582.1"/>
    <property type="molecule type" value="Genomic_DNA"/>
</dbReference>
<evidence type="ECO:0000313" key="2">
    <source>
        <dbReference type="EMBL" id="OAD23582.1"/>
    </source>
</evidence>
<evidence type="ECO:0000313" key="3">
    <source>
        <dbReference type="Proteomes" id="UP000076962"/>
    </source>
</evidence>